<protein>
    <recommendedName>
        <fullName evidence="4">Thioredoxin domain-containing protein</fullName>
    </recommendedName>
</protein>
<accession>A0AAV1Y899</accession>
<evidence type="ECO:0000313" key="2">
    <source>
        <dbReference type="EMBL" id="CAL0329324.1"/>
    </source>
</evidence>
<dbReference type="SUPFAM" id="SSF52833">
    <property type="entry name" value="Thioredoxin-like"/>
    <property type="match status" value="1"/>
</dbReference>
<dbReference type="PANTHER" id="PTHR31984:SF12">
    <property type="entry name" value="THIOREDOXIN DOMAIN-CONTAINING PROTEIN"/>
    <property type="match status" value="1"/>
</dbReference>
<sequence length="1021" mass="114954">MKDLSHSLLIPHNQQQFQSLKLMLLHRNTDNILADSIDATTDHVTLVYFHHSVSYKYRGRLKAENILSSLFPYISLPPEEVPLKSLNTPQDLSLFLHSTDKATVLVDFCGWTPKLLRKTNINGTRSPFAMHGGFSGDNDRMSFSNSRMKINQKVSEESMCKADLGINKGFCEAPWLGEFASVNDGEFTSSCSSEEFERFHSFYLKFMTAVKEFFLPPERHRFGLVSDRSMLSSLGVSDSGLWFAVHYIAGCSSCSAILKKENDLNYVMKMDNYYVKELEGNGRDQEPILPVNKPSVLLFVDRSSDSSETSGKSKEALGAFRVLAQHYHVADQTVTKNNEKVYHIQDHRGLKSTSDHPRLKLPVTSQINKLKEKISSIMIINGDKQVSLDSVPSDLQASSLTEILGYLIQKKKDKKLSSLAKDLGFQLLSDDIDIRTANTQQSQSEVQLNQIPTETSQESRTNTVKLGDDPYTYAGELEENPNLIELPYQHNEVKTPSIATSEEIKPVQSEESVADHELSTPQVIKLETDGSSDGNNSGGEEAHLLGFNGSFFYSDGNYQLLKRLTGGCRLPSLVIVDPLWQQHYVYPEDNFFDFSSLSDFISKFVNGALLPYQRSDHIILSQREATHPPFVNLDFHEVDSIPRITAHTFSELVIGFNLSSKENISNAWNKDVLVLFSNSWCAFCQRMEMVVREVYRSFKGYMDMLKNGSSNVKESLDHVTMKFPFIYLLDCTLNECDLILKSVDQGEVYPALVLFPAGKKQPLLYEGDMAVVDVMKFVAEHGSNFHHLIRERVAVLWRSERVVRNQNLGDTLQTDIHDEALHKRNKYHVAPGHERMLEQMVRPNLMDSPVVSNGLHETLPQVVIGSVLIATEKLVGSRPFDGSKILIVAADHITGFQGLIINKNIDWSFLSKFEEGFENLKKAPLSFGGPVAKSGMPLLSLTRTVSGNSLPEILPGIYFLDQVLTVQKIEELKTANEAIGGDYWFFVGYSSWGWKQLYDEMAEGAWNLSEDGARHLEWPGL</sequence>
<dbReference type="PANTHER" id="PTHR31984">
    <property type="entry name" value="TRANSPORTER, PUTATIVE (DUF179)-RELATED"/>
    <property type="match status" value="1"/>
</dbReference>
<keyword evidence="3" id="KW-1185">Reference proteome</keyword>
<reference evidence="2 3" key="1">
    <citation type="submission" date="2024-03" db="EMBL/GenBank/DDBJ databases">
        <authorList>
            <person name="Martinez-Hernandez J."/>
        </authorList>
    </citation>
    <scope>NUCLEOTIDE SEQUENCE [LARGE SCALE GENOMIC DNA]</scope>
</reference>
<dbReference type="InterPro" id="IPR036249">
    <property type="entry name" value="Thioredoxin-like_sf"/>
</dbReference>
<evidence type="ECO:0008006" key="4">
    <source>
        <dbReference type="Google" id="ProtNLM"/>
    </source>
</evidence>
<feature type="region of interest" description="Disordered" evidence="1">
    <location>
        <begin position="439"/>
        <end position="465"/>
    </location>
</feature>
<feature type="region of interest" description="Disordered" evidence="1">
    <location>
        <begin position="498"/>
        <end position="518"/>
    </location>
</feature>
<gene>
    <name evidence="2" type="ORF">LLUT_LOCUS30384</name>
</gene>
<dbReference type="AlphaFoldDB" id="A0AAV1Y899"/>
<dbReference type="Gene3D" id="3.40.30.10">
    <property type="entry name" value="Glutaredoxin"/>
    <property type="match status" value="1"/>
</dbReference>
<name>A0AAV1Y899_LUPLU</name>
<evidence type="ECO:0000256" key="1">
    <source>
        <dbReference type="SAM" id="MobiDB-lite"/>
    </source>
</evidence>
<organism evidence="2 3">
    <name type="scientific">Lupinus luteus</name>
    <name type="common">European yellow lupine</name>
    <dbReference type="NCBI Taxonomy" id="3873"/>
    <lineage>
        <taxon>Eukaryota</taxon>
        <taxon>Viridiplantae</taxon>
        <taxon>Streptophyta</taxon>
        <taxon>Embryophyta</taxon>
        <taxon>Tracheophyta</taxon>
        <taxon>Spermatophyta</taxon>
        <taxon>Magnoliopsida</taxon>
        <taxon>eudicotyledons</taxon>
        <taxon>Gunneridae</taxon>
        <taxon>Pentapetalae</taxon>
        <taxon>rosids</taxon>
        <taxon>fabids</taxon>
        <taxon>Fabales</taxon>
        <taxon>Fabaceae</taxon>
        <taxon>Papilionoideae</taxon>
        <taxon>50 kb inversion clade</taxon>
        <taxon>genistoids sensu lato</taxon>
        <taxon>core genistoids</taxon>
        <taxon>Genisteae</taxon>
        <taxon>Lupinus</taxon>
    </lineage>
</organism>
<proteinExistence type="predicted"/>
<evidence type="ECO:0000313" key="3">
    <source>
        <dbReference type="Proteomes" id="UP001497480"/>
    </source>
</evidence>
<feature type="compositionally biased region" description="Polar residues" evidence="1">
    <location>
        <begin position="439"/>
        <end position="464"/>
    </location>
</feature>
<dbReference type="InterPro" id="IPR003774">
    <property type="entry name" value="AlgH-like"/>
</dbReference>
<dbReference type="Proteomes" id="UP001497480">
    <property type="component" value="Unassembled WGS sequence"/>
</dbReference>
<dbReference type="EMBL" id="CAXHTB010000021">
    <property type="protein sequence ID" value="CAL0329324.1"/>
    <property type="molecule type" value="Genomic_DNA"/>
</dbReference>
<dbReference type="Gene3D" id="3.40.1740.10">
    <property type="entry name" value="VC0467-like"/>
    <property type="match status" value="1"/>
</dbReference>
<comment type="caution">
    <text evidence="2">The sequence shown here is derived from an EMBL/GenBank/DDBJ whole genome shotgun (WGS) entry which is preliminary data.</text>
</comment>
<dbReference type="Pfam" id="PF02622">
    <property type="entry name" value="DUF179"/>
    <property type="match status" value="1"/>
</dbReference>
<dbReference type="SUPFAM" id="SSF143456">
    <property type="entry name" value="VC0467-like"/>
    <property type="match status" value="1"/>
</dbReference>